<organism evidence="1 2">
    <name type="scientific">Brucella grignonensis</name>
    <dbReference type="NCBI Taxonomy" id="94627"/>
    <lineage>
        <taxon>Bacteria</taxon>
        <taxon>Pseudomonadati</taxon>
        <taxon>Pseudomonadota</taxon>
        <taxon>Alphaproteobacteria</taxon>
        <taxon>Hyphomicrobiales</taxon>
        <taxon>Brucellaceae</taxon>
        <taxon>Brucella/Ochrobactrum group</taxon>
        <taxon>Brucella</taxon>
    </lineage>
</organism>
<sequence>MSRIDVKTSIFLILSDLAADASWIYYFKALKLVPASQVAPIDKRSLVLVSIAT</sequence>
<reference evidence="1 2" key="1">
    <citation type="submission" date="2017-07" db="EMBL/GenBank/DDBJ databases">
        <title>Phylogenetic study on the rhizospheric bacterium Ochrobactrum sp. A44.</title>
        <authorList>
            <person name="Krzyzanowska D.M."/>
            <person name="Ossowicki A."/>
            <person name="Rajewska M."/>
            <person name="Maciag T."/>
            <person name="Kaczynski Z."/>
            <person name="Czerwicka M."/>
            <person name="Jafra S."/>
        </authorList>
    </citation>
    <scope>NUCLEOTIDE SEQUENCE [LARGE SCALE GENOMIC DNA]</scope>
    <source>
        <strain evidence="1 2">OgA9a</strain>
    </source>
</reference>
<gene>
    <name evidence="1" type="ORF">CEV33_3918</name>
</gene>
<protein>
    <submittedName>
        <fullName evidence="1">Uncharacterized protein</fullName>
    </submittedName>
</protein>
<dbReference type="AlphaFoldDB" id="A0A256FSQ3"/>
<dbReference type="RefSeq" id="WP_167388108.1">
    <property type="nucleotide sequence ID" value="NZ_JBHEER010000012.1"/>
</dbReference>
<name>A0A256FSQ3_9HYPH</name>
<dbReference type="Proteomes" id="UP000216478">
    <property type="component" value="Unassembled WGS sequence"/>
</dbReference>
<accession>A0A256FSQ3</accession>
<keyword evidence="2" id="KW-1185">Reference proteome</keyword>
<comment type="caution">
    <text evidence="1">The sequence shown here is derived from an EMBL/GenBank/DDBJ whole genome shotgun (WGS) entry which is preliminary data.</text>
</comment>
<evidence type="ECO:0000313" key="2">
    <source>
        <dbReference type="Proteomes" id="UP000216478"/>
    </source>
</evidence>
<proteinExistence type="predicted"/>
<dbReference type="EMBL" id="NNRL01000147">
    <property type="protein sequence ID" value="OYR17461.1"/>
    <property type="molecule type" value="Genomic_DNA"/>
</dbReference>
<evidence type="ECO:0000313" key="1">
    <source>
        <dbReference type="EMBL" id="OYR17461.1"/>
    </source>
</evidence>